<gene>
    <name evidence="2" type="ORF">BO97DRAFT_472740</name>
</gene>
<feature type="region of interest" description="Disordered" evidence="1">
    <location>
        <begin position="405"/>
        <end position="476"/>
    </location>
</feature>
<feature type="compositionally biased region" description="Polar residues" evidence="1">
    <location>
        <begin position="425"/>
        <end position="439"/>
    </location>
</feature>
<reference evidence="2 3" key="1">
    <citation type="submission" date="2018-02" db="EMBL/GenBank/DDBJ databases">
        <title>The genomes of Aspergillus section Nigri reveals drivers in fungal speciation.</title>
        <authorList>
            <consortium name="DOE Joint Genome Institute"/>
            <person name="Vesth T.C."/>
            <person name="Nybo J."/>
            <person name="Theobald S."/>
            <person name="Brandl J."/>
            <person name="Frisvad J.C."/>
            <person name="Nielsen K.F."/>
            <person name="Lyhne E.K."/>
            <person name="Kogle M.E."/>
            <person name="Kuo A."/>
            <person name="Riley R."/>
            <person name="Clum A."/>
            <person name="Nolan M."/>
            <person name="Lipzen A."/>
            <person name="Salamov A."/>
            <person name="Henrissat B."/>
            <person name="Wiebenga A."/>
            <person name="De vries R.P."/>
            <person name="Grigoriev I.V."/>
            <person name="Mortensen U.H."/>
            <person name="Andersen M.R."/>
            <person name="Baker S.E."/>
        </authorList>
    </citation>
    <scope>NUCLEOTIDE SEQUENCE [LARGE SCALE GENOMIC DNA]</scope>
    <source>
        <strain evidence="2 3">CBS 101889</strain>
    </source>
</reference>
<name>A0A395HNH8_ASPHC</name>
<dbReference type="AlphaFoldDB" id="A0A395HNH8"/>
<dbReference type="GeneID" id="37204454"/>
<dbReference type="EMBL" id="KZ824308">
    <property type="protein sequence ID" value="RAL08983.1"/>
    <property type="molecule type" value="Genomic_DNA"/>
</dbReference>
<feature type="region of interest" description="Disordered" evidence="1">
    <location>
        <begin position="491"/>
        <end position="533"/>
    </location>
</feature>
<accession>A0A395HNH8</accession>
<evidence type="ECO:0000256" key="1">
    <source>
        <dbReference type="SAM" id="MobiDB-lite"/>
    </source>
</evidence>
<feature type="region of interest" description="Disordered" evidence="1">
    <location>
        <begin position="618"/>
        <end position="714"/>
    </location>
</feature>
<dbReference type="RefSeq" id="XP_025548137.1">
    <property type="nucleotide sequence ID" value="XM_025700165.1"/>
</dbReference>
<feature type="region of interest" description="Disordered" evidence="1">
    <location>
        <begin position="559"/>
        <end position="581"/>
    </location>
</feature>
<feature type="compositionally biased region" description="Polar residues" evidence="1">
    <location>
        <begin position="504"/>
        <end position="519"/>
    </location>
</feature>
<feature type="compositionally biased region" description="Polar residues" evidence="1">
    <location>
        <begin position="655"/>
        <end position="694"/>
    </location>
</feature>
<organism evidence="2 3">
    <name type="scientific">Aspergillus homomorphus (strain CBS 101889)</name>
    <dbReference type="NCBI Taxonomy" id="1450537"/>
    <lineage>
        <taxon>Eukaryota</taxon>
        <taxon>Fungi</taxon>
        <taxon>Dikarya</taxon>
        <taxon>Ascomycota</taxon>
        <taxon>Pezizomycotina</taxon>
        <taxon>Eurotiomycetes</taxon>
        <taxon>Eurotiomycetidae</taxon>
        <taxon>Eurotiales</taxon>
        <taxon>Aspergillaceae</taxon>
        <taxon>Aspergillus</taxon>
        <taxon>Aspergillus subgen. Circumdati</taxon>
    </lineage>
</organism>
<protein>
    <submittedName>
        <fullName evidence="2">Uncharacterized protein</fullName>
    </submittedName>
</protein>
<dbReference type="OrthoDB" id="5383784at2759"/>
<feature type="compositionally biased region" description="Low complexity" evidence="1">
    <location>
        <begin position="520"/>
        <end position="533"/>
    </location>
</feature>
<evidence type="ECO:0000313" key="3">
    <source>
        <dbReference type="Proteomes" id="UP000248961"/>
    </source>
</evidence>
<sequence length="828" mass="89791">MGRRAYLNRLALGRSPYEAPDRPSGSAANHEPASQRRVSALHADDYVQNYDERGHPINLESKSFGRELRRAKNDILSTMGIVVNEEGNIGGPTEQQKMDIIAAENDYGLVMATLDQISVFLGSWWTSSLMGRILTFRSYTHVPLLSIIHLERNNHGIMGFYFAGIPAWAVSTCLSFLRHHPLDRLIATCQNLFPNDNVLSRLVRASLNILQSATRGSLLVLAIQTYMYSLLQSLHLVHPYSLLGLKPLLPFGEHALMQLPMLPSDYSCGSLAGFLANVLRTPSLLVYVYVYLRPVVEIRLYRLIRRRLPKPIYADDLSVKVAYDNDLVDWMMPALGRRADEENRRSSLSFMEDLTYEVDFFRSWILSWFGFKTQQAAPSSEQTPEAHREIAQMGTGAPGIEQSQEERQTLVGPQGGHELGIHPPSEQSQRLSAPQSDGRSGTGGTLGTGVIFSESQVLPNEENRMSQSPTEMSSGDYADMAPLRRAMAIPTEDGQNGRLVQGGDNATETQRISRSNTLFSRPSSPATSSPASPLVRASLIHQNSDVITMQLEVLGNRHRQNPGAEEPRVNGELGQPPSNGELVDDQAISNMLDDLLANQGSNLATIVNSEAVDSDGLSNLTRGISPGSAETGAVSALPNSQTQGPGTEPRPVGIPTSNPRNALPNSTGLPNQTATHQRISEAAQASTNNNSSGTPPHASDDRAPQTSSADPHPTAHRVTILSSHPIDSLASHLASIITTVMFIPLESLYLRSLASSYLSATGAPAALRSDVHSMGLWGNGSSLSNTLAYFGKVALMMGVQTAVNASVWGIISGAAIRIGRKFCGWGSL</sequence>
<dbReference type="VEuPathDB" id="FungiDB:BO97DRAFT_472740"/>
<proteinExistence type="predicted"/>
<evidence type="ECO:0000313" key="2">
    <source>
        <dbReference type="EMBL" id="RAL08983.1"/>
    </source>
</evidence>
<feature type="region of interest" description="Disordered" evidence="1">
    <location>
        <begin position="14"/>
        <end position="37"/>
    </location>
</feature>
<dbReference type="Proteomes" id="UP000248961">
    <property type="component" value="Unassembled WGS sequence"/>
</dbReference>
<dbReference type="STRING" id="1450537.A0A395HNH8"/>
<keyword evidence="3" id="KW-1185">Reference proteome</keyword>